<dbReference type="GO" id="GO:0004458">
    <property type="term" value="F:D-lactate dehydrogenase (cytochrome) activity"/>
    <property type="evidence" value="ECO:0007669"/>
    <property type="project" value="TreeGrafter"/>
</dbReference>
<protein>
    <submittedName>
        <fullName evidence="10">Anaerobic glycerol-3-phosphate dehydrogenase subunit C</fullName>
    </submittedName>
</protein>
<evidence type="ECO:0000259" key="9">
    <source>
        <dbReference type="PROSITE" id="PS51387"/>
    </source>
</evidence>
<dbReference type="Pfam" id="PF02913">
    <property type="entry name" value="FAD-oxidase_C"/>
    <property type="match status" value="1"/>
</dbReference>
<dbReference type="InterPro" id="IPR016167">
    <property type="entry name" value="FAD-bd_PCMH_sub1"/>
</dbReference>
<dbReference type="InterPro" id="IPR016164">
    <property type="entry name" value="FAD-linked_Oxase-like_C"/>
</dbReference>
<feature type="region of interest" description="Disordered" evidence="8">
    <location>
        <begin position="169"/>
        <end position="190"/>
    </location>
</feature>
<dbReference type="SUPFAM" id="SSF55103">
    <property type="entry name" value="FAD-linked oxidases, C-terminal domain"/>
    <property type="match status" value="1"/>
</dbReference>
<evidence type="ECO:0000256" key="3">
    <source>
        <dbReference type="ARBA" id="ARBA00022723"/>
    </source>
</evidence>
<dbReference type="InterPro" id="IPR017900">
    <property type="entry name" value="4Fe4S_Fe_S_CS"/>
</dbReference>
<dbReference type="InterPro" id="IPR016169">
    <property type="entry name" value="FAD-bd_PCMH_sub2"/>
</dbReference>
<comment type="cofactor">
    <cofactor evidence="1">
        <name>FAD</name>
        <dbReference type="ChEBI" id="CHEBI:57692"/>
    </cofactor>
</comment>
<dbReference type="GO" id="GO:0046872">
    <property type="term" value="F:metal ion binding"/>
    <property type="evidence" value="ECO:0007669"/>
    <property type="project" value="UniProtKB-KW"/>
</dbReference>
<keyword evidence="4" id="KW-0274">FAD</keyword>
<dbReference type="PROSITE" id="PS00198">
    <property type="entry name" value="4FE4S_FER_1"/>
    <property type="match status" value="1"/>
</dbReference>
<dbReference type="Gene3D" id="3.30.43.10">
    <property type="entry name" value="Uridine Diphospho-n-acetylenolpyruvylglucosamine Reductase, domain 2"/>
    <property type="match status" value="1"/>
</dbReference>
<keyword evidence="2" id="KW-0285">Flavoprotein</keyword>
<dbReference type="AlphaFoldDB" id="A0A5C5ZW28"/>
<dbReference type="EMBL" id="SJPQ01000001">
    <property type="protein sequence ID" value="TWT90463.1"/>
    <property type="molecule type" value="Genomic_DNA"/>
</dbReference>
<dbReference type="SUPFAM" id="SSF56176">
    <property type="entry name" value="FAD-binding/transporter-associated domain-like"/>
    <property type="match status" value="1"/>
</dbReference>
<dbReference type="RefSeq" id="WP_146397367.1">
    <property type="nucleotide sequence ID" value="NZ_SJPQ01000001.1"/>
</dbReference>
<evidence type="ECO:0000256" key="6">
    <source>
        <dbReference type="ARBA" id="ARBA00023004"/>
    </source>
</evidence>
<evidence type="ECO:0000256" key="5">
    <source>
        <dbReference type="ARBA" id="ARBA00023002"/>
    </source>
</evidence>
<keyword evidence="11" id="KW-1185">Reference proteome</keyword>
<dbReference type="Proteomes" id="UP000315440">
    <property type="component" value="Unassembled WGS sequence"/>
</dbReference>
<dbReference type="InterPro" id="IPR016166">
    <property type="entry name" value="FAD-bd_PCMH"/>
</dbReference>
<keyword evidence="3" id="KW-0479">Metal-binding</keyword>
<dbReference type="Pfam" id="PF02754">
    <property type="entry name" value="CCG"/>
    <property type="match status" value="1"/>
</dbReference>
<dbReference type="InterPro" id="IPR006094">
    <property type="entry name" value="Oxid_FAD_bind_N"/>
</dbReference>
<evidence type="ECO:0000256" key="7">
    <source>
        <dbReference type="ARBA" id="ARBA00023014"/>
    </source>
</evidence>
<dbReference type="Gene3D" id="3.30.465.10">
    <property type="match status" value="1"/>
</dbReference>
<dbReference type="Gene3D" id="3.30.70.2740">
    <property type="match status" value="1"/>
</dbReference>
<accession>A0A5C5ZW28</accession>
<feature type="region of interest" description="Disordered" evidence="8">
    <location>
        <begin position="527"/>
        <end position="547"/>
    </location>
</feature>
<keyword evidence="6" id="KW-0408">Iron</keyword>
<dbReference type="InterPro" id="IPR004113">
    <property type="entry name" value="FAD-bd_oxidored_4_C"/>
</dbReference>
<dbReference type="SUPFAM" id="SSF46548">
    <property type="entry name" value="alpha-helical ferredoxin"/>
    <property type="match status" value="1"/>
</dbReference>
<dbReference type="GO" id="GO:0008720">
    <property type="term" value="F:D-lactate dehydrogenase (NAD+) activity"/>
    <property type="evidence" value="ECO:0007669"/>
    <property type="project" value="TreeGrafter"/>
</dbReference>
<dbReference type="InterPro" id="IPR036318">
    <property type="entry name" value="FAD-bd_PCMH-like_sf"/>
</dbReference>
<proteinExistence type="predicted"/>
<keyword evidence="5" id="KW-0560">Oxidoreductase</keyword>
<keyword evidence="7" id="KW-0411">Iron-sulfur</keyword>
<dbReference type="OrthoDB" id="9767256at2"/>
<dbReference type="PROSITE" id="PS51387">
    <property type="entry name" value="FAD_PCMH"/>
    <property type="match status" value="1"/>
</dbReference>
<reference evidence="10 11" key="1">
    <citation type="submission" date="2019-02" db="EMBL/GenBank/DDBJ databases">
        <title>Deep-cultivation of Planctomycetes and their phenomic and genomic characterization uncovers novel biology.</title>
        <authorList>
            <person name="Wiegand S."/>
            <person name="Jogler M."/>
            <person name="Boedeker C."/>
            <person name="Pinto D."/>
            <person name="Vollmers J."/>
            <person name="Rivas-Marin E."/>
            <person name="Kohn T."/>
            <person name="Peeters S.H."/>
            <person name="Heuer A."/>
            <person name="Rast P."/>
            <person name="Oberbeckmann S."/>
            <person name="Bunk B."/>
            <person name="Jeske O."/>
            <person name="Meyerdierks A."/>
            <person name="Storesund J.E."/>
            <person name="Kallscheuer N."/>
            <person name="Luecker S."/>
            <person name="Lage O.M."/>
            <person name="Pohl T."/>
            <person name="Merkel B.J."/>
            <person name="Hornburger P."/>
            <person name="Mueller R.-W."/>
            <person name="Bruemmer F."/>
            <person name="Labrenz M."/>
            <person name="Spormann A.M."/>
            <person name="Op Den Camp H."/>
            <person name="Overmann J."/>
            <person name="Amann R."/>
            <person name="Jetten M.S.M."/>
            <person name="Mascher T."/>
            <person name="Medema M.H."/>
            <person name="Devos D.P."/>
            <person name="Kaster A.-K."/>
            <person name="Ovreas L."/>
            <person name="Rohde M."/>
            <person name="Galperin M.Y."/>
            <person name="Jogler C."/>
        </authorList>
    </citation>
    <scope>NUCLEOTIDE SEQUENCE [LARGE SCALE GENOMIC DNA]</scope>
    <source>
        <strain evidence="10 11">Mal64</strain>
    </source>
</reference>
<gene>
    <name evidence="10" type="primary">glpC</name>
    <name evidence="10" type="ORF">Mal64_08520</name>
</gene>
<organism evidence="10 11">
    <name type="scientific">Pseudobythopirellula maris</name>
    <dbReference type="NCBI Taxonomy" id="2527991"/>
    <lineage>
        <taxon>Bacteria</taxon>
        <taxon>Pseudomonadati</taxon>
        <taxon>Planctomycetota</taxon>
        <taxon>Planctomycetia</taxon>
        <taxon>Pirellulales</taxon>
        <taxon>Lacipirellulaceae</taxon>
        <taxon>Pseudobythopirellula</taxon>
    </lineage>
</organism>
<name>A0A5C5ZW28_9BACT</name>
<dbReference type="InterPro" id="IPR016171">
    <property type="entry name" value="Vanillyl_alc_oxidase_C-sub2"/>
</dbReference>
<dbReference type="GO" id="GO:1903457">
    <property type="term" value="P:lactate catabolic process"/>
    <property type="evidence" value="ECO:0007669"/>
    <property type="project" value="TreeGrafter"/>
</dbReference>
<evidence type="ECO:0000256" key="8">
    <source>
        <dbReference type="SAM" id="MobiDB-lite"/>
    </source>
</evidence>
<dbReference type="PANTHER" id="PTHR11748">
    <property type="entry name" value="D-LACTATE DEHYDROGENASE"/>
    <property type="match status" value="1"/>
</dbReference>
<evidence type="ECO:0000313" key="10">
    <source>
        <dbReference type="EMBL" id="TWT90463.1"/>
    </source>
</evidence>
<dbReference type="InterPro" id="IPR009051">
    <property type="entry name" value="Helical_ferredxn"/>
</dbReference>
<feature type="domain" description="FAD-binding PCMH-type" evidence="9">
    <location>
        <begin position="37"/>
        <end position="260"/>
    </location>
</feature>
<dbReference type="Gene3D" id="1.10.1060.10">
    <property type="entry name" value="Alpha-helical ferredoxin"/>
    <property type="match status" value="1"/>
</dbReference>
<dbReference type="Gene3D" id="1.10.45.10">
    <property type="entry name" value="Vanillyl-alcohol Oxidase, Chain A, domain 4"/>
    <property type="match status" value="1"/>
</dbReference>
<dbReference type="GO" id="GO:0071949">
    <property type="term" value="F:FAD binding"/>
    <property type="evidence" value="ECO:0007669"/>
    <property type="project" value="InterPro"/>
</dbReference>
<dbReference type="InterPro" id="IPR004017">
    <property type="entry name" value="Cys_rich_dom"/>
</dbReference>
<dbReference type="GO" id="GO:0051536">
    <property type="term" value="F:iron-sulfur cluster binding"/>
    <property type="evidence" value="ECO:0007669"/>
    <property type="project" value="UniProtKB-KW"/>
</dbReference>
<evidence type="ECO:0000256" key="2">
    <source>
        <dbReference type="ARBA" id="ARBA00022630"/>
    </source>
</evidence>
<evidence type="ECO:0000256" key="1">
    <source>
        <dbReference type="ARBA" id="ARBA00001974"/>
    </source>
</evidence>
<dbReference type="PANTHER" id="PTHR11748:SF119">
    <property type="entry name" value="D-2-HYDROXYGLUTARATE DEHYDROGENASE"/>
    <property type="match status" value="1"/>
</dbReference>
<evidence type="ECO:0000256" key="4">
    <source>
        <dbReference type="ARBA" id="ARBA00022827"/>
    </source>
</evidence>
<comment type="caution">
    <text evidence="10">The sequence shown here is derived from an EMBL/GenBank/DDBJ whole genome shotgun (WGS) entry which is preliminary data.</text>
</comment>
<dbReference type="Pfam" id="PF01565">
    <property type="entry name" value="FAD_binding_4"/>
    <property type="match status" value="1"/>
</dbReference>
<dbReference type="Pfam" id="PF13534">
    <property type="entry name" value="Fer4_17"/>
    <property type="match status" value="1"/>
</dbReference>
<sequence>MDSERQRIEEDLRGLIAGEVRCDDLFLQLYACDASLYEIRPTAVVLPRGTADVSAVLRYCTQNKLPVHARGSGTGLAGGAVGSGVVIDFSRYMHRVVSLGDGEATVQAGVVLDDLNKRLAATGRVFGPDPAMSNVTTLGGMAAVDASGSHRLIYGSVRDHVRSMRVVLSDGQQRTLGSPPAGGASEPTDEPLAIETLLGDLLRERRPVIEEHAPKCPVNGSGYALERAMATDPIDLAQLVVGSEGTLALITELTLATLPLPAYKHTALLLFDSLDKAARASLEIAALGPSACDLMDRRHLGLARDTDPRYEVMLPGAAEAVLLVEAQGDSEREVRDRLAEMIARVSDVERLAAGAFLAESQEEQRLFKRLAGRFTPTLHRLKGNRRAVSGVEDIAVPPAALPLFFRHMQEALKRRQVTASLFGHAGHGQLHIRPLLDLSNPVDHRKLETLASDLYDKVWLLGGTVSGEHGDGLSRTPFSSRQHGPLVNVFREVKRLWDPLGLLNPGKIVPQPGARMTHNLRLVSPVYGGDQGEGQGPPKGALKPSAAKSDPVDLQLAWGVEEAAYAARNCNGCGACRTTDEDTRMCPIFRYTPREEASPRAKANLMRAVLTGALPPEEMFKDETKSVADLCVHCHMCRVECPAQVNIPRLMVEAKAEFIKTNGQRFDEWWSTRLDLVTAFLSRTPWLANAALGDPRVRWLLEKTTGLAQGRKLPKMNRRPYLREAASRRLHRASAKDKPLKLLYFVDTYANHWDRQLARAFELVLGRHDADFYVPSEQSQSGMALIAHGALDSARRVAERNISLLAEAIRQGYTVVATEPAAVLALTHEYPQLLADDEDAALVAENTFEACHFLWRLHQRGGLKLDFKPLPMTVGYHVPCHLKALEIGAPAENLMRLIPDLRVTRLEKGCSGMAGAYGLQRKNYRRSLRAGLPLLSTLRSGAFQVGATECGACKTQMQQGSSMPTLHPIKLLALSYGLMPKLAAELQVLASTDSDTREPAAAEAP</sequence>
<evidence type="ECO:0000313" key="11">
    <source>
        <dbReference type="Proteomes" id="UP000315440"/>
    </source>
</evidence>